<protein>
    <recommendedName>
        <fullName evidence="2">C2H2-type domain-containing protein</fullName>
    </recommendedName>
</protein>
<comment type="caution">
    <text evidence="3">The sequence shown here is derived from an EMBL/GenBank/DDBJ whole genome shotgun (WGS) entry which is preliminary data.</text>
</comment>
<evidence type="ECO:0000259" key="2">
    <source>
        <dbReference type="SMART" id="SM00355"/>
    </source>
</evidence>
<dbReference type="Proteomes" id="UP001154282">
    <property type="component" value="Unassembled WGS sequence"/>
</dbReference>
<feature type="region of interest" description="Disordered" evidence="1">
    <location>
        <begin position="559"/>
        <end position="609"/>
    </location>
</feature>
<reference evidence="3" key="1">
    <citation type="submission" date="2022-08" db="EMBL/GenBank/DDBJ databases">
        <authorList>
            <person name="Gutierrez-Valencia J."/>
        </authorList>
    </citation>
    <scope>NUCLEOTIDE SEQUENCE</scope>
</reference>
<feature type="domain" description="C2H2-type" evidence="2">
    <location>
        <begin position="437"/>
        <end position="461"/>
    </location>
</feature>
<feature type="compositionally biased region" description="Acidic residues" evidence="1">
    <location>
        <begin position="594"/>
        <end position="603"/>
    </location>
</feature>
<dbReference type="PANTHER" id="PTHR31197">
    <property type="entry name" value="OS01G0612600 PROTEIN"/>
    <property type="match status" value="1"/>
</dbReference>
<evidence type="ECO:0000313" key="4">
    <source>
        <dbReference type="Proteomes" id="UP001154282"/>
    </source>
</evidence>
<accession>A0AAV0LXJ2</accession>
<dbReference type="AlphaFoldDB" id="A0AAV0LXJ2"/>
<sequence length="638" mass="71396">MAKSGRSQRRASFRQYRMVPYQLPNCDAHNAEECCPNNKGCKGLFDKKDWEEATCSVCMECPHNAVLLLCSSHDKGCRPYMCKTSFRYSNCLNQYKKAYTNSDVEKCEIMELACPLCRGQVKGWTVVEPARQYLNSKERSCMQDDCSFVGTYKELRKHMKGVHPSAAPRGVDPLLEQKWRRLERDREHDDVISTIRSTMPGSLVFGDYVIERNHGGGDYLDSDDDDENEDVDFEVEAANRSRGEGFVGFGRNLVNVVMLLRAFGSSRDEFSRRLPQPVGMPDPNTSRVGGLASFDEEDIDHHHGYDEMADDDGGGGMSSLVSHRSASPSAAASSFPSSSFRTSYTAVGRLVAFVLVQVPEAFDFLLLCSSHDKGCRPYMCGTSFRYSNCLDQYKKAYANRDVEKCEISELACPLCRGQVKGWTVVEPAREYLNSKERNCMQDDCSFVGTYKELRKHMKGVHPCATPRGVDPLLEQKWGRLERERERDDVLSTIRSTMPGSLVFGDYVIERNRGDFDSDDDEDMGFDIEAANRSGGGGFAGFDQNLMNVFMLLHAFGSASGSHHQSEGARGGNRHPSPVGAFDDDIDHHHSYDWTADDEDDEDGGGGVTSLASRLRAQGQMLLNRSGRRRRRRVDGGDS</sequence>
<proteinExistence type="predicted"/>
<dbReference type="EMBL" id="CAMGYJ010000006">
    <property type="protein sequence ID" value="CAI0439227.1"/>
    <property type="molecule type" value="Genomic_DNA"/>
</dbReference>
<dbReference type="InterPro" id="IPR012866">
    <property type="entry name" value="DUF1644"/>
</dbReference>
<name>A0AAV0LXJ2_9ROSI</name>
<feature type="domain" description="C2H2-type" evidence="2">
    <location>
        <begin position="139"/>
        <end position="163"/>
    </location>
</feature>
<organism evidence="3 4">
    <name type="scientific">Linum tenue</name>
    <dbReference type="NCBI Taxonomy" id="586396"/>
    <lineage>
        <taxon>Eukaryota</taxon>
        <taxon>Viridiplantae</taxon>
        <taxon>Streptophyta</taxon>
        <taxon>Embryophyta</taxon>
        <taxon>Tracheophyta</taxon>
        <taxon>Spermatophyta</taxon>
        <taxon>Magnoliopsida</taxon>
        <taxon>eudicotyledons</taxon>
        <taxon>Gunneridae</taxon>
        <taxon>Pentapetalae</taxon>
        <taxon>rosids</taxon>
        <taxon>fabids</taxon>
        <taxon>Malpighiales</taxon>
        <taxon>Linaceae</taxon>
        <taxon>Linum</taxon>
    </lineage>
</organism>
<dbReference type="SMART" id="SM00355">
    <property type="entry name" value="ZnF_C2H2"/>
    <property type="match status" value="2"/>
</dbReference>
<keyword evidence="4" id="KW-1185">Reference proteome</keyword>
<dbReference type="Pfam" id="PF07800">
    <property type="entry name" value="DUF1644"/>
    <property type="match status" value="4"/>
</dbReference>
<gene>
    <name evidence="3" type="ORF">LITE_LOCUS26076</name>
</gene>
<evidence type="ECO:0000313" key="3">
    <source>
        <dbReference type="EMBL" id="CAI0439227.1"/>
    </source>
</evidence>
<feature type="region of interest" description="Disordered" evidence="1">
    <location>
        <begin position="271"/>
        <end position="291"/>
    </location>
</feature>
<dbReference type="InterPro" id="IPR013087">
    <property type="entry name" value="Znf_C2H2_type"/>
</dbReference>
<dbReference type="PANTHER" id="PTHR31197:SF12">
    <property type="entry name" value="OS02G0770600 PROTEIN"/>
    <property type="match status" value="1"/>
</dbReference>
<feature type="region of interest" description="Disordered" evidence="1">
    <location>
        <begin position="303"/>
        <end position="323"/>
    </location>
</feature>
<evidence type="ECO:0000256" key="1">
    <source>
        <dbReference type="SAM" id="MobiDB-lite"/>
    </source>
</evidence>